<feature type="compositionally biased region" description="Polar residues" evidence="2">
    <location>
        <begin position="669"/>
        <end position="678"/>
    </location>
</feature>
<name>A0A8R2QW25_BOMMO</name>
<dbReference type="AlphaFoldDB" id="A0A8R2QW25"/>
<dbReference type="RefSeq" id="XP_037870474.1">
    <property type="nucleotide sequence ID" value="XM_038014546.2"/>
</dbReference>
<accession>A0A8R2QW25</accession>
<evidence type="ECO:0000256" key="2">
    <source>
        <dbReference type="SAM" id="MobiDB-lite"/>
    </source>
</evidence>
<reference evidence="4" key="1">
    <citation type="journal article" date="2008" name="Insect Biochem. Mol. Biol.">
        <title>The genome of a lepidopteran model insect, the silkworm Bombyx mori.</title>
        <authorList>
            <consortium name="International Silkworm Genome Consortium"/>
        </authorList>
    </citation>
    <scope>NUCLEOTIDE SEQUENCE [LARGE SCALE GENOMIC DNA]</scope>
    <source>
        <strain evidence="4">p50T</strain>
    </source>
</reference>
<reference evidence="3" key="2">
    <citation type="submission" date="2022-06" db="UniProtKB">
        <authorList>
            <consortium name="EnsemblMetazoa"/>
        </authorList>
    </citation>
    <scope>IDENTIFICATION</scope>
    <source>
        <strain evidence="3">p50T (Dazao)</strain>
    </source>
</reference>
<protein>
    <submittedName>
        <fullName evidence="3">Uncharacterized protein</fullName>
    </submittedName>
</protein>
<dbReference type="GeneID" id="101746425"/>
<feature type="compositionally biased region" description="Basic and acidic residues" evidence="2">
    <location>
        <begin position="8"/>
        <end position="18"/>
    </location>
</feature>
<proteinExistence type="predicted"/>
<feature type="compositionally biased region" description="Basic and acidic residues" evidence="2">
    <location>
        <begin position="564"/>
        <end position="576"/>
    </location>
</feature>
<keyword evidence="4" id="KW-1185">Reference proteome</keyword>
<sequence>MGAKQSKRSVDISGKEAESAGEVAAAGAGGEGRVEQLADVDALKPQINGDAHIHEQTAKEKELDSGTPENEKDATTEKEAIEISNEKEAGPVTNGESEQKAENGESVTTTPDDGKKPKKEKVKKKWSLRSISFSRKDKPKQEKKQKEEETKTNGEPEKVPEEVIEATAEQSQNETVEEVKTPSEANEDKTPETPVTEPITNGHSTPETPQVETLAADQPVEHVVNPDADKTESKAEPEPEQLPVNGLSLEQSKTETPEVNVKTVEIVESKIEESVAEKEVVSVPEIPVIKEEEIIETTDHKPEKLTEEVAQISVELADTEEKISEVLKDNSNVETKAEITLFEETTIKEIKNEDIVLKGLIQDDIAHDTIGEIQLQNKLENASETTKNEEIKPEDGDKNNQEPIQSELVAIIENTDQNGGNINKLTCEQNIEQLKTENQTESPTINIDNNDCNNVNESVISEVVPDNQELCSIDEIKTPSFEELLEPTEVTKMDITNMEKKDDLNDDVEEFPEPPSLSGDEVNLTEIDDITLHSESNLTTKEDISENEHIPDDVKQNNSNENMNKTDDGKISEQCDTKQTNGTEEIDNIKEREESAGNKIIDECTDMVENIMEIGACNGNAQLAAKQQASEEQASPPLGLHTPQEPLPISDKMDLIPDVPFPELKPETETSSDVAVAN</sequence>
<feature type="compositionally biased region" description="Basic and acidic residues" evidence="2">
    <location>
        <begin position="227"/>
        <end position="237"/>
    </location>
</feature>
<evidence type="ECO:0000313" key="3">
    <source>
        <dbReference type="EnsemblMetazoa" id="XP_037870475.1"/>
    </source>
</evidence>
<dbReference type="Proteomes" id="UP000005204">
    <property type="component" value="Unassembled WGS sequence"/>
</dbReference>
<feature type="compositionally biased region" description="Polar residues" evidence="2">
    <location>
        <begin position="198"/>
        <end position="211"/>
    </location>
</feature>
<feature type="compositionally biased region" description="Low complexity" evidence="2">
    <location>
        <begin position="624"/>
        <end position="635"/>
    </location>
</feature>
<feature type="compositionally biased region" description="Basic and acidic residues" evidence="2">
    <location>
        <begin position="540"/>
        <end position="555"/>
    </location>
</feature>
<dbReference type="EnsemblMetazoa" id="XM_038014546.1">
    <property type="protein sequence ID" value="XP_037870474.1"/>
    <property type="gene ID" value="LOC101746425"/>
</dbReference>
<feature type="compositionally biased region" description="Basic residues" evidence="2">
    <location>
        <begin position="116"/>
        <end position="127"/>
    </location>
</feature>
<feature type="compositionally biased region" description="Basic and acidic residues" evidence="2">
    <location>
        <begin position="386"/>
        <end position="400"/>
    </location>
</feature>
<evidence type="ECO:0000256" key="1">
    <source>
        <dbReference type="SAM" id="Coils"/>
    </source>
</evidence>
<dbReference type="KEGG" id="bmor:101746425"/>
<feature type="compositionally biased region" description="Basic and acidic residues" evidence="2">
    <location>
        <begin position="51"/>
        <end position="89"/>
    </location>
</feature>
<keyword evidence="1" id="KW-0175">Coiled coil</keyword>
<feature type="region of interest" description="Disordered" evidence="2">
    <location>
        <begin position="624"/>
        <end position="678"/>
    </location>
</feature>
<feature type="region of interest" description="Disordered" evidence="2">
    <location>
        <begin position="381"/>
        <end position="401"/>
    </location>
</feature>
<feature type="coiled-coil region" evidence="1">
    <location>
        <begin position="309"/>
        <end position="336"/>
    </location>
</feature>
<evidence type="ECO:0000313" key="4">
    <source>
        <dbReference type="Proteomes" id="UP000005204"/>
    </source>
</evidence>
<dbReference type="CTD" id="34170"/>
<dbReference type="EnsemblMetazoa" id="XM_038014547.1">
    <property type="protein sequence ID" value="XP_037870475.1"/>
    <property type="gene ID" value="LOC101746425"/>
</dbReference>
<feature type="compositionally biased region" description="Basic and acidic residues" evidence="2">
    <location>
        <begin position="134"/>
        <end position="161"/>
    </location>
</feature>
<organism evidence="3 4">
    <name type="scientific">Bombyx mori</name>
    <name type="common">Silk moth</name>
    <dbReference type="NCBI Taxonomy" id="7091"/>
    <lineage>
        <taxon>Eukaryota</taxon>
        <taxon>Metazoa</taxon>
        <taxon>Ecdysozoa</taxon>
        <taxon>Arthropoda</taxon>
        <taxon>Hexapoda</taxon>
        <taxon>Insecta</taxon>
        <taxon>Pterygota</taxon>
        <taxon>Neoptera</taxon>
        <taxon>Endopterygota</taxon>
        <taxon>Lepidoptera</taxon>
        <taxon>Glossata</taxon>
        <taxon>Ditrysia</taxon>
        <taxon>Bombycoidea</taxon>
        <taxon>Bombycidae</taxon>
        <taxon>Bombycinae</taxon>
        <taxon>Bombyx</taxon>
    </lineage>
</organism>
<feature type="compositionally biased region" description="Basic and acidic residues" evidence="2">
    <location>
        <begin position="177"/>
        <end position="191"/>
    </location>
</feature>
<dbReference type="RefSeq" id="XP_062527533.1">
    <property type="nucleotide sequence ID" value="XM_062671549.1"/>
</dbReference>
<feature type="region of interest" description="Disordered" evidence="2">
    <location>
        <begin position="1"/>
        <end position="258"/>
    </location>
</feature>
<feature type="region of interest" description="Disordered" evidence="2">
    <location>
        <begin position="533"/>
        <end position="584"/>
    </location>
</feature>